<evidence type="ECO:0000259" key="4">
    <source>
        <dbReference type="PROSITE" id="PS50075"/>
    </source>
</evidence>
<organism evidence="5 6">
    <name type="scientific">Botryosphaeria parva (strain UCR-NP2)</name>
    <name type="common">Grapevine canker fungus</name>
    <name type="synonym">Neofusicoccum parvum</name>
    <dbReference type="NCBI Taxonomy" id="1287680"/>
    <lineage>
        <taxon>Eukaryota</taxon>
        <taxon>Fungi</taxon>
        <taxon>Dikarya</taxon>
        <taxon>Ascomycota</taxon>
        <taxon>Pezizomycotina</taxon>
        <taxon>Dothideomycetes</taxon>
        <taxon>Dothideomycetes incertae sedis</taxon>
        <taxon>Botryosphaeriales</taxon>
        <taxon>Botryosphaeriaceae</taxon>
        <taxon>Neofusicoccum</taxon>
    </lineage>
</organism>
<dbReference type="SMART" id="SM00823">
    <property type="entry name" value="PKS_PP"/>
    <property type="match status" value="5"/>
</dbReference>
<dbReference type="PROSITE" id="PS00012">
    <property type="entry name" value="PHOSPHOPANTETHEINE"/>
    <property type="match status" value="5"/>
</dbReference>
<dbReference type="InterPro" id="IPR009081">
    <property type="entry name" value="PP-bd_ACP"/>
</dbReference>
<reference evidence="6" key="1">
    <citation type="journal article" date="2013" name="Genome Announc.">
        <title>Draft genome sequence of Neofusicoccum parvum isolate UCR-NP2, a fungal vascular pathogen associated with grapevine cankers.</title>
        <authorList>
            <person name="Blanco-Ulate B."/>
            <person name="Rolshausen P."/>
            <person name="Cantu D."/>
        </authorList>
    </citation>
    <scope>NUCLEOTIDE SEQUENCE [LARGE SCALE GENOMIC DNA]</scope>
    <source>
        <strain evidence="6">UCR-NP2</strain>
    </source>
</reference>
<dbReference type="GO" id="GO:0031177">
    <property type="term" value="F:phosphopantetheine binding"/>
    <property type="evidence" value="ECO:0007669"/>
    <property type="project" value="InterPro"/>
</dbReference>
<dbReference type="CDD" id="cd19542">
    <property type="entry name" value="CT_NRPS-like"/>
    <property type="match status" value="1"/>
</dbReference>
<dbReference type="InterPro" id="IPR036736">
    <property type="entry name" value="ACP-like_sf"/>
</dbReference>
<dbReference type="OrthoDB" id="416786at2759"/>
<evidence type="ECO:0000313" key="6">
    <source>
        <dbReference type="Proteomes" id="UP000013521"/>
    </source>
</evidence>
<accession>R1GVB9</accession>
<evidence type="ECO:0000256" key="1">
    <source>
        <dbReference type="ARBA" id="ARBA00022450"/>
    </source>
</evidence>
<dbReference type="CDD" id="cd19545">
    <property type="entry name" value="FUM14_C_NRPS-like"/>
    <property type="match status" value="2"/>
</dbReference>
<dbReference type="Gene3D" id="3.30.559.10">
    <property type="entry name" value="Chloramphenicol acetyltransferase-like domain"/>
    <property type="match status" value="5"/>
</dbReference>
<dbReference type="GO" id="GO:0005737">
    <property type="term" value="C:cytoplasm"/>
    <property type="evidence" value="ECO:0007669"/>
    <property type="project" value="TreeGrafter"/>
</dbReference>
<dbReference type="InterPro" id="IPR020806">
    <property type="entry name" value="PKS_PP-bd"/>
</dbReference>
<dbReference type="Gene3D" id="1.10.1200.10">
    <property type="entry name" value="ACP-like"/>
    <property type="match status" value="5"/>
</dbReference>
<dbReference type="FunFam" id="3.40.50.980:FF:000001">
    <property type="entry name" value="Non-ribosomal peptide synthetase"/>
    <property type="match status" value="2"/>
</dbReference>
<dbReference type="GO" id="GO:0016874">
    <property type="term" value="F:ligase activity"/>
    <property type="evidence" value="ECO:0007669"/>
    <property type="project" value="UniProtKB-KW"/>
</dbReference>
<dbReference type="SUPFAM" id="SSF47336">
    <property type="entry name" value="ACP-like"/>
    <property type="match status" value="5"/>
</dbReference>
<dbReference type="Gene3D" id="3.40.50.12780">
    <property type="entry name" value="N-terminal domain of ligase-like"/>
    <property type="match status" value="5"/>
</dbReference>
<dbReference type="InterPro" id="IPR020845">
    <property type="entry name" value="AMP-binding_CS"/>
</dbReference>
<feature type="domain" description="Carrier" evidence="4">
    <location>
        <begin position="1958"/>
        <end position="2034"/>
    </location>
</feature>
<dbReference type="InterPro" id="IPR006162">
    <property type="entry name" value="Ppantetheine_attach_site"/>
</dbReference>
<dbReference type="Pfam" id="PF00550">
    <property type="entry name" value="PP-binding"/>
    <property type="match status" value="5"/>
</dbReference>
<feature type="domain" description="Carrier" evidence="4">
    <location>
        <begin position="439"/>
        <end position="515"/>
    </location>
</feature>
<dbReference type="SUPFAM" id="SSF52777">
    <property type="entry name" value="CoA-dependent acyltransferases"/>
    <property type="match status" value="10"/>
</dbReference>
<dbReference type="InterPro" id="IPR042099">
    <property type="entry name" value="ANL_N_sf"/>
</dbReference>
<evidence type="ECO:0000256" key="3">
    <source>
        <dbReference type="ARBA" id="ARBA00022598"/>
    </source>
</evidence>
<dbReference type="InterPro" id="IPR000873">
    <property type="entry name" value="AMP-dep_synth/lig_dom"/>
</dbReference>
<dbReference type="FunFam" id="3.40.50.12780:FF:000014">
    <property type="entry name" value="Nonribosomal peptide synthetase 1"/>
    <property type="match status" value="2"/>
</dbReference>
<sequence length="5414" mass="590378">MRVIIRKTDAEVAITSTACHQRLAPLLKTTLRLDAESLSGFPPPSEILTVVNEEVQPSNLVYAVFTSGSTGEPKGVLIEHRSFHHCFNGWAGPARFSQDMRSLQFASYSFDASILEILGTLVAGGTVCVVSDSERLDSAALVHAANELRVSWSILTPSFIKLLPVDSMPTLKTLVSGGEAMQALLVERWADKVEMIGMYGPSETTIACTCTEPMTTSSDHRSIGKPFIGRCWVVDPDDHQRLLADGEIGELVVEGPHVGRGYLNEAEKTAAAFISRPTWHQDLNPNEAGPHSFYKTGDLCRRTQDGSLVFMGRKDFQVKVNGQRTELGEIEHKFQQFLDTSEHFVVELAKPAQDKSILVAFVASPDLGADESEAQRRVEARMMEVEKRAKEELPSFMIPSAYFALREIPITLNGKVDRKQLQSVGAARLAEARPTQAEREANSTEAALRGLWSSVLNLPEETIGLGKTFQSLGGDSISAMQIVSQARTIGFKLSVQRILQAKTIEALASGLAQDEGAMLQTGTSSAPEQYEEELDTPFKLSPIQQLFFDISPEGENQYNISYLLRVTKRVKAEALVAALKAVVARHGMLRARFFKDRKGRWFQTITDDVDGSFAMDFHNISDLTELMPLISKSQRSLDIQDGPLVRAEFIQMRGEQLLFVCGHHLVTDFVSFRVMLLQTEQILRSGKNSLQMSYSFQKWVKQQEMYVKTLSKTETSLPYDLPAPDLSFWGLDGGSNVWGDMVVETLAISRDISALMMGDMGNSGQEASAADILLAGVIHGFRTVFPERAMPAFYVEGHGREPWNDTIDLSSTVSWFTTITPILVSAINQQDPISTLIDTQDARDRIAANGFPYFASKFCGPRRDQNHDMEITFNYAGMYQQLERAGAYFQEMADFDLLNLDGMSPSLRRFGVVDIFGNVRHGEMVLSFAYNRLMKHQERLSEWMRASENAINTMVKQLCTSEATPRVKAPEFPLLKMPPSKVQDFICSVLQRIGADDASAIEDVYPCTPLQHGIMLSRISGRSLYDSSFLFELKSKQEGAPIDLGKLKVAWQAVIDRHASLRTIVVESSRRDGTFDQVVLSKSSAAVETIGGDAEHLGQLPGTKWVAGRPEHHLRICQVSATAVVCRLDINHVLIDGFSSTPLLQDLERAYDGLLDAVPQPRYRDYIAHVIGLPRDDALDYWKKRLAEVEGCSFPQLTDGYDGPDEVCEIAVPQVDSQKLRTFCRDYGLTLADLLKTAWALVLRQYTGTERPCFGYLGSGRDVEIDGIEDMVGLFTNIAVCAARVPGETTGVQLLKKVQEEGLEDLPHMACPLSEIQHALGTGADGLFDTVMSVQRRAERAGQSSQVSARELGQSDTAEFTIAVACTLTDSDILLSLGCRSSKIAPAHAQNIAATFAKVLDAVVHAPNVSVGRLDTLSEKDASAIQSWNSAAREPWDACIHSVISENAQQHPDSVAIQAWDGQLTYSQLDAAASRLAAHLKQFLVGPEKMVPVIMEKSMWTIVAMLAVLNAGGAFIPLAPDAPLDRLQYQLADANATVALTSPKHEHVLRDSIQQVVVTASLIESLPIPSQPLESGVSPSNLAYVLYTSGSTGRPKGILVEHRQALSSSAGYTAAIGMGTHSRALQFAAYTFDASIMEIWSTLTVGGCICQISDEQRMDDVAGAINEFQANVTFMTPTAIALMQPSDIPCMKDVILGGEALRRENLITWAPETRLTNGYGPTETVVFAVMNPGMAPTTEPSSTGRSICCKTWIVDTIDDSRLAPVGAVGELWLEGPAVARGYLGLKEKTAEAFVHRPSWIPVKGQEATQSRFYRTGDLARYEADGGIRILGRSDTQAKIRGQRLELSEVEYHASEALDQTMAVAAEIITPSGGKHQPLLALFVESPDDAGSSAQIKLEAQLPTRLPGYMVPSAIFLVQQLPRMAASGKLNRKELRAIGAVMALKRLEDAEASGPMKQQPQNHMEMMLQQLWSEVLNVPLSQIGANDSFFRLGGDSINAMRLVAAARKKELSLTVASVLRNPDLSKMAMCMESKTNDPSQTAAPFEMLGDQADDAIAEVAETCKVSNDLIEDMYPTTPLQDGFLIQSSQHPQAYVVAHIITLPQDVDVPRFQGAWEKTVAQNAVLRTRMVQVVRSQPSRAMQVVFREEVQWRSSSSLDRYVDENKNMAVGDSTPLTRAAIIDDSASGEKYFVWHAHHSVYDGWSLPLIFKEVHSNYEGFSSGSMPCKFSQFIKHQQKIINGSAAADYWKKYLDKAPEPAFPVERKPTGTDQTVTHQIHVDKYPSGGITFAAVLRAAWALVVSSQSDSSDVIFGGIVAGRNEPLPGIESMAAPTITSVPVRVRFDRDQKVRELLQQVQDDATATLPHESLGLQNIQALGEDAQRACAFRNIFLIQPSADKASTSMPYEHDMAVLDLGHSHTYPLVVGCSLASSGPVEVSMTHDPAVLDSQQTQWLVMQFAHLVQQLCRDECQDGAISDLSFLSPEDQAQISAWNTPLQIDRHVNCVIHELARETVRKQPDAVAICAWDGSLTYRELDDLSDVLASFLLAKGVRVEQTVALCFEKSKWYPVCILAVLKAGGAFVPLDIKQPRARLEMIVQEVRPKLLLASPTQAARLDGLVSATTIVTSSSVNDLRSFLNDQHQDQLAGVKVQPHNLAFVFFTSGSTGKPKGILLDHGPFCYSSQQFAKWVRMEKEDRVLQFSNHIFDISLTEILSTLLVGGCICIPSEEARVDDLAGFIRSVEASALYLTPSVASTLDPQSLPSVKKLALGGEHATRKLVEEWAPISQLTVGYGPAECSVWMAGNVGASPQDSSSNIGRSNSSLVWIVDVSDYNRLAPVGVVGEMLIEGPILARGYTTSTLTQGAFIFPEFANPKNSVPRRMYKTGDLAKYNSDGTLHIAGRKDAQVKIRGQRVELEDVEHHMRQIAPSNAYNLAAEVIRPEGDDGSHLLAGFVEAGQDDVAQLIDQIDKEMPDRVPVYMVPSRIFSMRELPRLINGKLNRRELRQIGARLYREQGGAAARSTSTRTPETESERVLAELWAEVMGFEDSIGADDHFVRLGGDSVKAMRLSGAARRQGFTLSVASIMSKPRLSHMALEMVATDSRETAEVAAFSLVKHVGKATDFKARVATEIGISTDLIEDAYPCTSLQQGLFTASLKQPGAYICRWIIDLDPRIDIDRLQAAWQSVLAAHPILRTRIVQPEGLGLTQVVASSKAKINWHRSQDLDSYITRDRKTPMQLGDPLARFGIAGKSAFIFTAHHAVYDAVSLRLLASAAGRAYRGDTVPKAPPYNRFIKWLSSLDTSASEAFWTSYLKGASPQSFPPAAPPSHVLNANSIVERQIALKRQQGSIFTTATLVQTAWAILLGRYAESQDVIFGVTQSGRTAPLAQIDEMTGPTVTTVPVRIQLTEGPDAVFDILQRVQDTSTQMIPHQYAGLQTIRRVSADAKTGSEFRTLIQLQAAGDEDSSSAEMEQGTFNFMSGRQDEGDVGNFHVYPLAVTCTFSDTSIHVQAVHDPVVLDPFQMQRMLGQLDHILGQLTNANSTTQLQDIDIVSDDDRTLLREWNNSSASVVEKCLHTLFEEQVAKGPERPALHTTSGTLSYAEVEKYANRVAHHVRGQFHGSKSLFVPLCSEKSIWAVIGMFGILKAGHAFVLMDPSQPADRLRKISETVGASVALASPSAASKVSSFIDTVLTIDASTVMAWEDSDERSSTDSHTSAYAIFTSGSTGEPKGCVVEHCSFASSAHGHTAAFQINASTRALQFASYSYGAALIETLTVLLAGGCVCVVSEDERATKLVECINSLEVNWAVLTRSSLDLLGGPERVPKLQTLVTAGEPLSADAVAKWASKLSLLQGYGQAEASVVSTLTKPMVPGLSPKNIGSCVSGHAWVVESGNHEKLCPIGVVGELLVEGPHVGSGYIGRPEATAAVFIQKPAWLDALEPAGVSPRAQRLYKTGDLVKINGQRVELGEIENQLRTLLEGRGVDGVVVDLVHPEDGSGKKQGSLAAFLAFGDCPSDLDAQRKLDKAVQGVSEKLSHALPRFMVPSIFLPLQRLPLTASAKVDRKALRSLGATLASRRQANSSAAKKETLNDMERRLMALWKTVLEAKDEITVDDSFVELGGDSLDAMMLVSSARREGIELTVADVFTHSRLSDMALAAKSVESDTWDQPVPFSLVDADSSSLIADAAKSCGINTDAIEDMYPCTPLQEGLMALSNMEKGAYLAQHVVSVSPEADLGRHGHGLLLIQPQVKGDDLVDSPFLHGAEPELFSSFNSYGLLLNCELLADGIHVRSLFDPRIIEPTQVQRMLYQLDHVLQQLCNKEDLLVADIEFTSPQDKQDIQHWGSSVGFEDACIHTLIEQQAATRPAAPAVCSWDGELSFGELDALASGLAAHLQKKFGTGHNEVVPIYFEKSMWTQVAILAVLKAGASFVMLDPAHPMNRIRLTCAKVDARVAIVSSRFSQRLMNVVDNLVVLDHSLAEKLSVERASRIVTSPRDAAYVIFTSGSTGEPKGAIVEHRSFASAARGMATRVLIDGETRSLQFASYSFGAALMEIMVTLIAGGCVCVLSDEERMNAVPQAMNARGVNWAFFTPSFSSLLSPELVPSLKTLTLGGEAVNTEQLRVWADHVNLFTLYGSAEQSVISLGSKRLSLQSNSNEIGTPFPGNRAWIVDAKDGNRLVPVGAVGELVTEGPVVAREYMHDPDKTRAAFPTTFVWRSLYPEAPERFYKTGDLVKYTPEGAILYVGRRDGQIKLRGQRIELGEIEYHLKRAVASSVSSLSVEIVIPQGEKPDKAALAAFIALGDEYEGEEDVAVPSTSNRKTLVAKIGEDVEKRLAEVLPSHMVPHIFLPLRQLPLTVSGKVNRRVLREMGSRVPAAQFAELSLRASAKRPPATPLEKTLQSLWSQVLSITPSDISADDAFFDVGGDSLSAMRLSAAAREAGLTLRVADIFAEPILSEMAEKCCQTEETRNTYRSFSNLQDVGDLDSFLRGNVVPQVNVRLPEIEDAAWATHLQTQMVAASQLQQRYTVYYVTLDFDDDIDTEMLKDACRKVVAHHAILRTVFVYIKQRLLQVVIRSPTIEIEEKGVATSIEEACTAYVEEDKQRALHISEQGVRFAVLKSSATKTRLVIRLPHAQYDAVSIPIILESLSTAYTGHTLTPSPSFAAFLHATEPLQPAAAHFWRTQLSSAPVTEIMSHRTPIRANPLTSTLTTHIPRPAHPTPHAFTTVLKAAWSAVLAGLSNTPTVVFGETLANRTAPLAAADRVAGPCLTVAPVVVHHHDGRSPTTRSALLARVAAAARAAAPHRHVPFAALGLAAPRFGSTVAHMQLDAVALFADGGATLPGFGPASARVGWLGGPWDSADVAVETTPIGDEGGVRVDLHFCEGVVGRGLAGEMAEELGRWIGELWDGEGVVEDGG</sequence>
<dbReference type="KEGG" id="npa:UCRNP2_896"/>
<dbReference type="FunFam" id="3.30.559.30:FF:000002">
    <property type="entry name" value="Nonribosomal peptide synthase Pes1"/>
    <property type="match status" value="1"/>
</dbReference>
<keyword evidence="1" id="KW-0596">Phosphopantetheine</keyword>
<name>R1GVB9_BOTPV</name>
<protein>
    <submittedName>
        <fullName evidence="5">Putative nonribosomal peptide protein</fullName>
    </submittedName>
</protein>
<dbReference type="SUPFAM" id="SSF56801">
    <property type="entry name" value="Acetyl-CoA synthetase-like"/>
    <property type="match status" value="5"/>
</dbReference>
<dbReference type="NCBIfam" id="TIGR01733">
    <property type="entry name" value="AA-adenyl-dom"/>
    <property type="match status" value="3"/>
</dbReference>
<dbReference type="InterPro" id="IPR023213">
    <property type="entry name" value="CAT-like_dom_sf"/>
</dbReference>
<keyword evidence="2" id="KW-0597">Phosphoprotein</keyword>
<keyword evidence="3" id="KW-0436">Ligase</keyword>
<dbReference type="Pfam" id="PF00668">
    <property type="entry name" value="Condensation"/>
    <property type="match status" value="5"/>
</dbReference>
<dbReference type="FunFam" id="3.30.300.30:FF:000015">
    <property type="entry name" value="Nonribosomal peptide synthase SidD"/>
    <property type="match status" value="5"/>
</dbReference>
<dbReference type="eggNOG" id="KOG1178">
    <property type="taxonomic scope" value="Eukaryota"/>
</dbReference>
<dbReference type="STRING" id="1287680.R1GVB9"/>
<dbReference type="PROSITE" id="PS00455">
    <property type="entry name" value="AMP_BINDING"/>
    <property type="match status" value="3"/>
</dbReference>
<dbReference type="InterPro" id="IPR001242">
    <property type="entry name" value="Condensation_dom"/>
</dbReference>
<dbReference type="Gene3D" id="3.30.300.30">
    <property type="match status" value="5"/>
</dbReference>
<evidence type="ECO:0000313" key="5">
    <source>
        <dbReference type="EMBL" id="EOD52326.1"/>
    </source>
</evidence>
<dbReference type="GO" id="GO:0044550">
    <property type="term" value="P:secondary metabolite biosynthetic process"/>
    <property type="evidence" value="ECO:0007669"/>
    <property type="project" value="TreeGrafter"/>
</dbReference>
<dbReference type="FunFam" id="3.30.559.10:FF:000016">
    <property type="entry name" value="Nonribosomal peptide synthase Pes1"/>
    <property type="match status" value="1"/>
</dbReference>
<feature type="domain" description="Carrier" evidence="4">
    <location>
        <begin position="4887"/>
        <end position="4963"/>
    </location>
</feature>
<dbReference type="OMA" id="MIEFEQT"/>
<proteinExistence type="predicted"/>
<dbReference type="InterPro" id="IPR045851">
    <property type="entry name" value="AMP-bd_C_sf"/>
</dbReference>
<gene>
    <name evidence="5" type="ORF">UCRNP2_896</name>
</gene>
<dbReference type="PANTHER" id="PTHR45527:SF16">
    <property type="entry name" value="NONRIBOSOMAL PEPTIDE SYNTHASE ATNA-RELATED"/>
    <property type="match status" value="1"/>
</dbReference>
<evidence type="ECO:0000256" key="2">
    <source>
        <dbReference type="ARBA" id="ARBA00022553"/>
    </source>
</evidence>
<dbReference type="NCBIfam" id="NF003417">
    <property type="entry name" value="PRK04813.1"/>
    <property type="match status" value="5"/>
</dbReference>
<dbReference type="Gene3D" id="3.30.559.30">
    <property type="entry name" value="Nonribosomal peptide synthetase, condensation domain"/>
    <property type="match status" value="6"/>
</dbReference>
<dbReference type="GO" id="GO:0043041">
    <property type="term" value="P:amino acid activation for nonribosomal peptide biosynthetic process"/>
    <property type="evidence" value="ECO:0007669"/>
    <property type="project" value="TreeGrafter"/>
</dbReference>
<dbReference type="InterPro" id="IPR010071">
    <property type="entry name" value="AA_adenyl_dom"/>
</dbReference>
<feature type="domain" description="Carrier" evidence="4">
    <location>
        <begin position="4085"/>
        <end position="4160"/>
    </location>
</feature>
<dbReference type="CDD" id="cd05918">
    <property type="entry name" value="A_NRPS_SidN3_like"/>
    <property type="match status" value="5"/>
</dbReference>
<feature type="domain" description="Carrier" evidence="4">
    <location>
        <begin position="3025"/>
        <end position="3100"/>
    </location>
</feature>
<dbReference type="FunFam" id="1.10.1200.10:FF:000005">
    <property type="entry name" value="Nonribosomal peptide synthetase 1"/>
    <property type="match status" value="4"/>
</dbReference>
<dbReference type="FunFam" id="3.30.559.30:FF:000003">
    <property type="entry name" value="Nonribosomal peptide synthase SidD"/>
    <property type="match status" value="2"/>
</dbReference>
<dbReference type="Pfam" id="PF00501">
    <property type="entry name" value="AMP-binding"/>
    <property type="match status" value="5"/>
</dbReference>
<dbReference type="Proteomes" id="UP000013521">
    <property type="component" value="Unassembled WGS sequence"/>
</dbReference>
<dbReference type="PANTHER" id="PTHR45527">
    <property type="entry name" value="NONRIBOSOMAL PEPTIDE SYNTHETASE"/>
    <property type="match status" value="1"/>
</dbReference>
<dbReference type="PROSITE" id="PS50075">
    <property type="entry name" value="CARRIER"/>
    <property type="match status" value="5"/>
</dbReference>
<dbReference type="HOGENOM" id="CLU_000022_60_0_1"/>
<dbReference type="EMBL" id="KB915768">
    <property type="protein sequence ID" value="EOD52326.1"/>
    <property type="molecule type" value="Genomic_DNA"/>
</dbReference>